<dbReference type="CDD" id="cd24032">
    <property type="entry name" value="ASKHA_NBD_TsaB"/>
    <property type="match status" value="1"/>
</dbReference>
<dbReference type="InterPro" id="IPR000905">
    <property type="entry name" value="Gcp-like_dom"/>
</dbReference>
<sequence length="225" mass="22438">MLTLALDTASGACQACVFDGTGGTLEGLRREEIGRGHAERLMPVIDAALAEAGVSLDSIGRVAVTIGPGSFTGIRVGVATARGLALALGCEGVGVSCLEAIAADHAKNAPLMAVLDARRGEVYCQLFGAGDTWASRPAARAPGNAARLALEANATLTGPAAGLVAEAGAEALALIPMPEGPSIATIARLAAAMTPPFERPAPLYLRGADAKPQTGFALARAGAAT</sequence>
<dbReference type="RefSeq" id="WP_141166765.1">
    <property type="nucleotide sequence ID" value="NZ_VHLH01000015.1"/>
</dbReference>
<keyword evidence="2" id="KW-0808">Transferase</keyword>
<accession>A0A506U5G6</accession>
<dbReference type="Proteomes" id="UP000320314">
    <property type="component" value="Unassembled WGS sequence"/>
</dbReference>
<protein>
    <submittedName>
        <fullName evidence="2">tRNA (Adenosine(37)-N6)-threonylcarbamoyltransferase complex dimerization subunit type 1 TsaB</fullName>
    </submittedName>
</protein>
<feature type="domain" description="Gcp-like" evidence="1">
    <location>
        <begin position="31"/>
        <end position="125"/>
    </location>
</feature>
<proteinExistence type="predicted"/>
<keyword evidence="3" id="KW-1185">Reference proteome</keyword>
<dbReference type="Pfam" id="PF00814">
    <property type="entry name" value="TsaD"/>
    <property type="match status" value="1"/>
</dbReference>
<dbReference type="OrthoDB" id="9809995at2"/>
<comment type="caution">
    <text evidence="2">The sequence shown here is derived from an EMBL/GenBank/DDBJ whole genome shotgun (WGS) entry which is preliminary data.</text>
</comment>
<dbReference type="GO" id="GO:0005829">
    <property type="term" value="C:cytosol"/>
    <property type="evidence" value="ECO:0007669"/>
    <property type="project" value="TreeGrafter"/>
</dbReference>
<gene>
    <name evidence="2" type="primary">tsaB</name>
    <name evidence="2" type="ORF">FJU11_09250</name>
</gene>
<dbReference type="InterPro" id="IPR022496">
    <property type="entry name" value="T6A_TsaB"/>
</dbReference>
<dbReference type="EMBL" id="VHLH01000015">
    <property type="protein sequence ID" value="TPW28334.1"/>
    <property type="molecule type" value="Genomic_DNA"/>
</dbReference>
<dbReference type="NCBIfam" id="TIGR03725">
    <property type="entry name" value="T6A_YeaZ"/>
    <property type="match status" value="1"/>
</dbReference>
<dbReference type="PANTHER" id="PTHR11735">
    <property type="entry name" value="TRNA N6-ADENOSINE THREONYLCARBAMOYLTRANSFERASE"/>
    <property type="match status" value="1"/>
</dbReference>
<dbReference type="PANTHER" id="PTHR11735:SF11">
    <property type="entry name" value="TRNA THREONYLCARBAMOYLADENOSINE BIOSYNTHESIS PROTEIN TSAB"/>
    <property type="match status" value="1"/>
</dbReference>
<name>A0A506U5G6_9HYPH</name>
<dbReference type="GO" id="GO:0016740">
    <property type="term" value="F:transferase activity"/>
    <property type="evidence" value="ECO:0007669"/>
    <property type="project" value="UniProtKB-KW"/>
</dbReference>
<evidence type="ECO:0000313" key="3">
    <source>
        <dbReference type="Proteomes" id="UP000320314"/>
    </source>
</evidence>
<dbReference type="AlphaFoldDB" id="A0A506U5G6"/>
<dbReference type="GO" id="GO:0002949">
    <property type="term" value="P:tRNA threonylcarbamoyladenosine modification"/>
    <property type="evidence" value="ECO:0007669"/>
    <property type="project" value="InterPro"/>
</dbReference>
<dbReference type="Gene3D" id="3.30.420.40">
    <property type="match status" value="2"/>
</dbReference>
<dbReference type="InterPro" id="IPR043129">
    <property type="entry name" value="ATPase_NBD"/>
</dbReference>
<evidence type="ECO:0000259" key="1">
    <source>
        <dbReference type="Pfam" id="PF00814"/>
    </source>
</evidence>
<reference evidence="2 3" key="1">
    <citation type="submission" date="2019-06" db="EMBL/GenBank/DDBJ databases">
        <authorList>
            <person name="Li M."/>
        </authorList>
    </citation>
    <scope>NUCLEOTIDE SEQUENCE [LARGE SCALE GENOMIC DNA]</scope>
    <source>
        <strain evidence="2 3">BGMRC6574</strain>
    </source>
</reference>
<dbReference type="SUPFAM" id="SSF53067">
    <property type="entry name" value="Actin-like ATPase domain"/>
    <property type="match status" value="2"/>
</dbReference>
<evidence type="ECO:0000313" key="2">
    <source>
        <dbReference type="EMBL" id="TPW28334.1"/>
    </source>
</evidence>
<organism evidence="2 3">
    <name type="scientific">Pararhizobium mangrovi</name>
    <dbReference type="NCBI Taxonomy" id="2590452"/>
    <lineage>
        <taxon>Bacteria</taxon>
        <taxon>Pseudomonadati</taxon>
        <taxon>Pseudomonadota</taxon>
        <taxon>Alphaproteobacteria</taxon>
        <taxon>Hyphomicrobiales</taxon>
        <taxon>Rhizobiaceae</taxon>
        <taxon>Rhizobium/Agrobacterium group</taxon>
        <taxon>Pararhizobium</taxon>
    </lineage>
</organism>